<dbReference type="STRING" id="351607.Acel_0214"/>
<reference evidence="16 17" key="1">
    <citation type="journal article" date="2009" name="Genome Res.">
        <title>Complete genome of the cellulolytic thermophile Acidothermus cellulolyticus 11B provides insights into its ecophysiological and evolutionary adaptations.</title>
        <authorList>
            <person name="Barabote R.D."/>
            <person name="Xie G."/>
            <person name="Leu D.H."/>
            <person name="Normand P."/>
            <person name="Necsulea A."/>
            <person name="Daubin V."/>
            <person name="Medigue C."/>
            <person name="Adney W.S."/>
            <person name="Xu X.C."/>
            <person name="Lapidus A."/>
            <person name="Parales R.E."/>
            <person name="Detter C."/>
            <person name="Pujic P."/>
            <person name="Bruce D."/>
            <person name="Lavire C."/>
            <person name="Challacombe J.F."/>
            <person name="Brettin T.S."/>
            <person name="Berry A.M."/>
        </authorList>
    </citation>
    <scope>NUCLEOTIDE SEQUENCE [LARGE SCALE GENOMIC DNA]</scope>
    <source>
        <strain evidence="17">ATCC 43068 / DSM 8971 / 11B</strain>
    </source>
</reference>
<dbReference type="EC" id="2.4.2.19" evidence="5"/>
<dbReference type="UniPathway" id="UPA00253">
    <property type="reaction ID" value="UER00331"/>
</dbReference>
<sequence length="311" mass="31895">MPAPVRLPADIVQRLVDAGLDADHVHAVIHAALQEDRGGGVDVTSVAVVPADQRAVADVVARAAGVIAGLPIAAATFVVAGDDQVEVEFLAADGEQVPAGARLLTVSGPARSLLTAERTALNFLAHLSGIATATARWVAEIAGTGAVIRDTRKTTPGLRMLEKYAVRCGGGENHRMSLADAALIKDNHIMAAGGISEAFARVRAMFPEVPVEVECDTLPQVAEAVRAGAQLVLLDNMPPAMVRQAVAMVRDLGAAGRCRLEVSGGLTLAQARAVAETGVQYLAVGSITHSAPVLDVGLDFRAVGSGPPAVG</sequence>
<evidence type="ECO:0000256" key="9">
    <source>
        <dbReference type="ARBA" id="ARBA00022679"/>
    </source>
</evidence>
<dbReference type="Pfam" id="PF01729">
    <property type="entry name" value="QRPTase_C"/>
    <property type="match status" value="1"/>
</dbReference>
<evidence type="ECO:0000259" key="15">
    <source>
        <dbReference type="Pfam" id="PF02749"/>
    </source>
</evidence>
<keyword evidence="9 13" id="KW-0808">Transferase</keyword>
<evidence type="ECO:0000256" key="4">
    <source>
        <dbReference type="ARBA" id="ARBA00011218"/>
    </source>
</evidence>
<evidence type="ECO:0000256" key="6">
    <source>
        <dbReference type="ARBA" id="ARBA00020990"/>
    </source>
</evidence>
<dbReference type="eggNOG" id="COG0157">
    <property type="taxonomic scope" value="Bacteria"/>
</dbReference>
<keyword evidence="17" id="KW-1185">Reference proteome</keyword>
<dbReference type="FunFam" id="3.20.20.70:FF:000030">
    <property type="entry name" value="Nicotinate-nucleotide pyrophosphorylase, carboxylating"/>
    <property type="match status" value="1"/>
</dbReference>
<comment type="subunit">
    <text evidence="4">Hexamer formed by 3 homodimers.</text>
</comment>
<dbReference type="PANTHER" id="PTHR32179">
    <property type="entry name" value="NICOTINATE-NUCLEOTIDE PYROPHOSPHORYLASE [CARBOXYLATING]"/>
    <property type="match status" value="1"/>
</dbReference>
<dbReference type="SUPFAM" id="SSF51690">
    <property type="entry name" value="Nicotinate/Quinolinate PRTase C-terminal domain-like"/>
    <property type="match status" value="1"/>
</dbReference>
<dbReference type="Gene3D" id="3.90.1170.20">
    <property type="entry name" value="Quinolinate phosphoribosyl transferase, N-terminal domain"/>
    <property type="match status" value="1"/>
</dbReference>
<dbReference type="InterPro" id="IPR002638">
    <property type="entry name" value="Quinolinate_PRibosylTrfase_C"/>
</dbReference>
<evidence type="ECO:0000256" key="7">
    <source>
        <dbReference type="ARBA" id="ARBA00022642"/>
    </source>
</evidence>
<evidence type="ECO:0000256" key="8">
    <source>
        <dbReference type="ARBA" id="ARBA00022676"/>
    </source>
</evidence>
<proteinExistence type="inferred from homology"/>
<dbReference type="GO" id="GO:0004514">
    <property type="term" value="F:nicotinate-nucleotide diphosphorylase (carboxylating) activity"/>
    <property type="evidence" value="ECO:0007669"/>
    <property type="project" value="UniProtKB-EC"/>
</dbReference>
<dbReference type="KEGG" id="ace:Acel_0214"/>
<dbReference type="NCBIfam" id="TIGR00078">
    <property type="entry name" value="nadC"/>
    <property type="match status" value="1"/>
</dbReference>
<dbReference type="InterPro" id="IPR027277">
    <property type="entry name" value="NadC/ModD"/>
</dbReference>
<dbReference type="FunFam" id="3.90.1170.20:FF:000001">
    <property type="entry name" value="Nicotinate-nucleotide diphosphorylase (Carboxylating)"/>
    <property type="match status" value="1"/>
</dbReference>
<dbReference type="InParanoid" id="A0LRC8"/>
<evidence type="ECO:0000256" key="2">
    <source>
        <dbReference type="ARBA" id="ARBA00004893"/>
    </source>
</evidence>
<dbReference type="Proteomes" id="UP000008221">
    <property type="component" value="Chromosome"/>
</dbReference>
<dbReference type="CDD" id="cd01572">
    <property type="entry name" value="QPRTase"/>
    <property type="match status" value="1"/>
</dbReference>
<dbReference type="InterPro" id="IPR036068">
    <property type="entry name" value="Nicotinate_pribotase-like_C"/>
</dbReference>
<dbReference type="InterPro" id="IPR004393">
    <property type="entry name" value="NadC"/>
</dbReference>
<feature type="domain" description="Quinolinate phosphoribosyl transferase N-terminal" evidence="15">
    <location>
        <begin position="42"/>
        <end position="128"/>
    </location>
</feature>
<dbReference type="InterPro" id="IPR013785">
    <property type="entry name" value="Aldolase_TIM"/>
</dbReference>
<comment type="pathway">
    <text evidence="2">Cofactor biosynthesis; NAD(+) biosynthesis; nicotinate D-ribonucleotide from quinolinate: step 1/1.</text>
</comment>
<comment type="similarity">
    <text evidence="3 13">Belongs to the NadC/ModD family.</text>
</comment>
<dbReference type="PANTHER" id="PTHR32179:SF3">
    <property type="entry name" value="NICOTINATE-NUCLEOTIDE PYROPHOSPHORYLASE [CARBOXYLATING]"/>
    <property type="match status" value="1"/>
</dbReference>
<evidence type="ECO:0000256" key="10">
    <source>
        <dbReference type="ARBA" id="ARBA00033102"/>
    </source>
</evidence>
<evidence type="ECO:0000313" key="16">
    <source>
        <dbReference type="EMBL" id="ABK51988.1"/>
    </source>
</evidence>
<evidence type="ECO:0000256" key="3">
    <source>
        <dbReference type="ARBA" id="ARBA00009400"/>
    </source>
</evidence>
<dbReference type="GO" id="GO:0009435">
    <property type="term" value="P:NAD+ biosynthetic process"/>
    <property type="evidence" value="ECO:0007669"/>
    <property type="project" value="UniProtKB-UniPathway"/>
</dbReference>
<dbReference type="FunCoup" id="A0LRC8">
    <property type="interactions" value="299"/>
</dbReference>
<dbReference type="EMBL" id="CP000481">
    <property type="protein sequence ID" value="ABK51988.1"/>
    <property type="molecule type" value="Genomic_DNA"/>
</dbReference>
<evidence type="ECO:0000256" key="1">
    <source>
        <dbReference type="ARBA" id="ARBA00003237"/>
    </source>
</evidence>
<evidence type="ECO:0000256" key="5">
    <source>
        <dbReference type="ARBA" id="ARBA00011944"/>
    </source>
</evidence>
<keyword evidence="7" id="KW-0662">Pyridine nucleotide biosynthesis</keyword>
<dbReference type="Pfam" id="PF02749">
    <property type="entry name" value="QRPTase_N"/>
    <property type="match status" value="1"/>
</dbReference>
<dbReference type="GO" id="GO:0005737">
    <property type="term" value="C:cytoplasm"/>
    <property type="evidence" value="ECO:0007669"/>
    <property type="project" value="TreeGrafter"/>
</dbReference>
<dbReference type="PIRSF" id="PIRSF006250">
    <property type="entry name" value="NadC_ModD"/>
    <property type="match status" value="1"/>
</dbReference>
<dbReference type="HOGENOM" id="CLU_039622_0_0_11"/>
<feature type="domain" description="Quinolinate phosphoribosyl transferase C-terminal" evidence="14">
    <location>
        <begin position="130"/>
        <end position="299"/>
    </location>
</feature>
<evidence type="ECO:0000256" key="13">
    <source>
        <dbReference type="PIRNR" id="PIRNR006250"/>
    </source>
</evidence>
<comment type="function">
    <text evidence="1">Involved in the catabolism of quinolinic acid (QA).</text>
</comment>
<evidence type="ECO:0000256" key="12">
    <source>
        <dbReference type="ARBA" id="ARBA00069173"/>
    </source>
</evidence>
<protein>
    <recommendedName>
        <fullName evidence="6">Nicotinate-nucleotide pyrophosphorylase [carboxylating]</fullName>
        <ecNumber evidence="5">2.4.2.19</ecNumber>
    </recommendedName>
    <alternativeName>
        <fullName evidence="12">Probable nicotinate-nucleotide pyrophosphorylase [carboxylating]</fullName>
    </alternativeName>
    <alternativeName>
        <fullName evidence="10">Quinolinate phosphoribosyltransferase [decarboxylating]</fullName>
    </alternativeName>
</protein>
<dbReference type="SUPFAM" id="SSF54675">
    <property type="entry name" value="Nicotinate/Quinolinate PRTase N-terminal domain-like"/>
    <property type="match status" value="1"/>
</dbReference>
<evidence type="ECO:0000256" key="11">
    <source>
        <dbReference type="ARBA" id="ARBA00047445"/>
    </source>
</evidence>
<evidence type="ECO:0000259" key="14">
    <source>
        <dbReference type="Pfam" id="PF01729"/>
    </source>
</evidence>
<keyword evidence="8 13" id="KW-0328">Glycosyltransferase</keyword>
<accession>A0LRC8</accession>
<evidence type="ECO:0000313" key="17">
    <source>
        <dbReference type="Proteomes" id="UP000008221"/>
    </source>
</evidence>
<comment type="catalytic activity">
    <reaction evidence="11">
        <text>nicotinate beta-D-ribonucleotide + CO2 + diphosphate = quinolinate + 5-phospho-alpha-D-ribose 1-diphosphate + 2 H(+)</text>
        <dbReference type="Rhea" id="RHEA:12733"/>
        <dbReference type="ChEBI" id="CHEBI:15378"/>
        <dbReference type="ChEBI" id="CHEBI:16526"/>
        <dbReference type="ChEBI" id="CHEBI:29959"/>
        <dbReference type="ChEBI" id="CHEBI:33019"/>
        <dbReference type="ChEBI" id="CHEBI:57502"/>
        <dbReference type="ChEBI" id="CHEBI:58017"/>
        <dbReference type="EC" id="2.4.2.19"/>
    </reaction>
</comment>
<name>A0LRC8_ACIC1</name>
<gene>
    <name evidence="16" type="ordered locus">Acel_0214</name>
</gene>
<dbReference type="Gene3D" id="3.20.20.70">
    <property type="entry name" value="Aldolase class I"/>
    <property type="match status" value="1"/>
</dbReference>
<dbReference type="AlphaFoldDB" id="A0LRC8"/>
<dbReference type="InterPro" id="IPR022412">
    <property type="entry name" value="Quinolinate_PRibosylTrfase_N"/>
</dbReference>
<organism evidence="16 17">
    <name type="scientific">Acidothermus cellulolyticus (strain ATCC 43068 / DSM 8971 / 11B)</name>
    <dbReference type="NCBI Taxonomy" id="351607"/>
    <lineage>
        <taxon>Bacteria</taxon>
        <taxon>Bacillati</taxon>
        <taxon>Actinomycetota</taxon>
        <taxon>Actinomycetes</taxon>
        <taxon>Acidothermales</taxon>
        <taxon>Acidothermaceae</taxon>
        <taxon>Acidothermus</taxon>
    </lineage>
</organism>
<dbReference type="GO" id="GO:0034213">
    <property type="term" value="P:quinolinate catabolic process"/>
    <property type="evidence" value="ECO:0007669"/>
    <property type="project" value="TreeGrafter"/>
</dbReference>
<dbReference type="InterPro" id="IPR037128">
    <property type="entry name" value="Quinolinate_PRibosylTase_N_sf"/>
</dbReference>